<evidence type="ECO:0000256" key="7">
    <source>
        <dbReference type="PROSITE-ProRule" id="PRU01091"/>
    </source>
</evidence>
<dbReference type="PANTHER" id="PTHR48111:SF4">
    <property type="entry name" value="DNA-BINDING DUAL TRANSCRIPTIONAL REGULATOR OMPR"/>
    <property type="match status" value="1"/>
</dbReference>
<dbReference type="Pfam" id="PF00072">
    <property type="entry name" value="Response_reg"/>
    <property type="match status" value="1"/>
</dbReference>
<evidence type="ECO:0000256" key="3">
    <source>
        <dbReference type="ARBA" id="ARBA00023015"/>
    </source>
</evidence>
<dbReference type="InterPro" id="IPR016032">
    <property type="entry name" value="Sig_transdc_resp-reg_C-effctor"/>
</dbReference>
<protein>
    <submittedName>
        <fullName evidence="10">Response regulator transcription factor</fullName>
    </submittedName>
</protein>
<dbReference type="Gene3D" id="6.10.250.690">
    <property type="match status" value="1"/>
</dbReference>
<dbReference type="GO" id="GO:0005829">
    <property type="term" value="C:cytosol"/>
    <property type="evidence" value="ECO:0007669"/>
    <property type="project" value="TreeGrafter"/>
</dbReference>
<keyword evidence="4 7" id="KW-0238">DNA-binding</keyword>
<dbReference type="InterPro" id="IPR001867">
    <property type="entry name" value="OmpR/PhoB-type_DNA-bd"/>
</dbReference>
<dbReference type="KEGG" id="nsm:JO391_04110"/>
<dbReference type="SUPFAM" id="SSF52172">
    <property type="entry name" value="CheY-like"/>
    <property type="match status" value="1"/>
</dbReference>
<evidence type="ECO:0000259" key="8">
    <source>
        <dbReference type="PROSITE" id="PS50110"/>
    </source>
</evidence>
<feature type="domain" description="Response regulatory" evidence="8">
    <location>
        <begin position="1"/>
        <end position="110"/>
    </location>
</feature>
<name>A0A8G1ECQ8_9RHOB</name>
<evidence type="ECO:0000256" key="6">
    <source>
        <dbReference type="PROSITE-ProRule" id="PRU00169"/>
    </source>
</evidence>
<dbReference type="InterPro" id="IPR001789">
    <property type="entry name" value="Sig_transdc_resp-reg_receiver"/>
</dbReference>
<dbReference type="AlphaFoldDB" id="A0A8G1ECQ8"/>
<reference evidence="10" key="1">
    <citation type="submission" date="2021-02" db="EMBL/GenBank/DDBJ databases">
        <title>Rhodobacter shimadae sp. nov., an aerobic anoxygenic phototrophic bacterium isolated from a hot spring.</title>
        <authorList>
            <person name="Muramatsu S."/>
            <person name="Haruta S."/>
            <person name="Hirose S."/>
            <person name="Hanada S."/>
        </authorList>
    </citation>
    <scope>NUCLEOTIDE SEQUENCE</scope>
    <source>
        <strain evidence="10">N10</strain>
    </source>
</reference>
<keyword evidence="11" id="KW-1185">Reference proteome</keyword>
<dbReference type="PROSITE" id="PS50110">
    <property type="entry name" value="RESPONSE_REGULATORY"/>
    <property type="match status" value="1"/>
</dbReference>
<evidence type="ECO:0000259" key="9">
    <source>
        <dbReference type="PROSITE" id="PS51755"/>
    </source>
</evidence>
<feature type="modified residue" description="4-aspartylphosphate" evidence="6">
    <location>
        <position position="46"/>
    </location>
</feature>
<evidence type="ECO:0000256" key="1">
    <source>
        <dbReference type="ARBA" id="ARBA00022553"/>
    </source>
</evidence>
<dbReference type="InterPro" id="IPR011006">
    <property type="entry name" value="CheY-like_superfamily"/>
</dbReference>
<dbReference type="InterPro" id="IPR036388">
    <property type="entry name" value="WH-like_DNA-bd_sf"/>
</dbReference>
<evidence type="ECO:0000256" key="4">
    <source>
        <dbReference type="ARBA" id="ARBA00023125"/>
    </source>
</evidence>
<proteinExistence type="predicted"/>
<dbReference type="GO" id="GO:0032993">
    <property type="term" value="C:protein-DNA complex"/>
    <property type="evidence" value="ECO:0007669"/>
    <property type="project" value="TreeGrafter"/>
</dbReference>
<feature type="DNA-binding region" description="OmpR/PhoB-type" evidence="7">
    <location>
        <begin position="116"/>
        <end position="213"/>
    </location>
</feature>
<dbReference type="Proteomes" id="UP000826300">
    <property type="component" value="Chromosome"/>
</dbReference>
<dbReference type="GO" id="GO:0000156">
    <property type="term" value="F:phosphorelay response regulator activity"/>
    <property type="evidence" value="ECO:0007669"/>
    <property type="project" value="TreeGrafter"/>
</dbReference>
<dbReference type="SMART" id="SM00862">
    <property type="entry name" value="Trans_reg_C"/>
    <property type="match status" value="1"/>
</dbReference>
<dbReference type="EMBL" id="CP069370">
    <property type="protein sequence ID" value="QYZ70707.1"/>
    <property type="molecule type" value="Genomic_DNA"/>
</dbReference>
<dbReference type="GO" id="GO:0000976">
    <property type="term" value="F:transcription cis-regulatory region binding"/>
    <property type="evidence" value="ECO:0007669"/>
    <property type="project" value="TreeGrafter"/>
</dbReference>
<dbReference type="RefSeq" id="WP_220662924.1">
    <property type="nucleotide sequence ID" value="NZ_CP069370.1"/>
</dbReference>
<gene>
    <name evidence="10" type="ORF">JO391_04110</name>
</gene>
<sequence length="217" mass="23431">MDDEPDLASALAEYFVDLGAQAEIARDGIELQAHLRAGPADLVILDLNLPGQGGFDLLGETDLLQGAGVIILTGNADALDRIIGLEMGADDYVLKPVDPRELAARARAVLSRRRGRSSLLVPFETTSADLGAARVLLDAGQTEPLSPGEVALIRAFIAHPHRVLSRDDLIALAPAESAEALDRAIDSRVARLRKKLRTDRLVTVRGQGYRYEPPWQD</sequence>
<dbReference type="Pfam" id="PF00486">
    <property type="entry name" value="Trans_reg_C"/>
    <property type="match status" value="1"/>
</dbReference>
<dbReference type="PANTHER" id="PTHR48111">
    <property type="entry name" value="REGULATOR OF RPOS"/>
    <property type="match status" value="1"/>
</dbReference>
<dbReference type="GO" id="GO:0006355">
    <property type="term" value="P:regulation of DNA-templated transcription"/>
    <property type="evidence" value="ECO:0007669"/>
    <property type="project" value="InterPro"/>
</dbReference>
<dbReference type="SMART" id="SM00448">
    <property type="entry name" value="REC"/>
    <property type="match status" value="1"/>
</dbReference>
<keyword evidence="1 6" id="KW-0597">Phosphoprotein</keyword>
<accession>A0A8G1ECQ8</accession>
<keyword evidence="3" id="KW-0805">Transcription regulation</keyword>
<dbReference type="Gene3D" id="3.40.50.2300">
    <property type="match status" value="1"/>
</dbReference>
<feature type="domain" description="OmpR/PhoB-type" evidence="9">
    <location>
        <begin position="116"/>
        <end position="213"/>
    </location>
</feature>
<organism evidence="10 11">
    <name type="scientific">Neotabrizicola shimadae</name>
    <dbReference type="NCBI Taxonomy" id="2807096"/>
    <lineage>
        <taxon>Bacteria</taxon>
        <taxon>Pseudomonadati</taxon>
        <taxon>Pseudomonadota</taxon>
        <taxon>Alphaproteobacteria</taxon>
        <taxon>Rhodobacterales</taxon>
        <taxon>Paracoccaceae</taxon>
        <taxon>Neotabrizicola</taxon>
    </lineage>
</organism>
<dbReference type="Gene3D" id="1.10.10.10">
    <property type="entry name" value="Winged helix-like DNA-binding domain superfamily/Winged helix DNA-binding domain"/>
    <property type="match status" value="1"/>
</dbReference>
<evidence type="ECO:0000313" key="11">
    <source>
        <dbReference type="Proteomes" id="UP000826300"/>
    </source>
</evidence>
<dbReference type="CDD" id="cd00383">
    <property type="entry name" value="trans_reg_C"/>
    <property type="match status" value="1"/>
</dbReference>
<evidence type="ECO:0000256" key="5">
    <source>
        <dbReference type="ARBA" id="ARBA00023163"/>
    </source>
</evidence>
<keyword evidence="5" id="KW-0804">Transcription</keyword>
<dbReference type="InterPro" id="IPR039420">
    <property type="entry name" value="WalR-like"/>
</dbReference>
<dbReference type="SUPFAM" id="SSF46894">
    <property type="entry name" value="C-terminal effector domain of the bipartite response regulators"/>
    <property type="match status" value="1"/>
</dbReference>
<dbReference type="PROSITE" id="PS51755">
    <property type="entry name" value="OMPR_PHOB"/>
    <property type="match status" value="1"/>
</dbReference>
<keyword evidence="2" id="KW-0902">Two-component regulatory system</keyword>
<evidence type="ECO:0000256" key="2">
    <source>
        <dbReference type="ARBA" id="ARBA00023012"/>
    </source>
</evidence>
<evidence type="ECO:0000313" key="10">
    <source>
        <dbReference type="EMBL" id="QYZ70707.1"/>
    </source>
</evidence>